<dbReference type="KEGG" id="ske:Sked_28170"/>
<dbReference type="EMBL" id="CP001819">
    <property type="protein sequence ID" value="ACZ22719.1"/>
    <property type="molecule type" value="Genomic_DNA"/>
</dbReference>
<proteinExistence type="predicted"/>
<sequence>MNSTRKTLSGVVVAATLAAAAVAVPMTSAQASTACSASSIRINATPGAENPSTVSGHSHVTGKHYVRSITNRVWYWNADNDNGRTDQWDTYHGMQQC</sequence>
<keyword evidence="1" id="KW-0732">Signal</keyword>
<dbReference type="eggNOG" id="ENOG5033NNQ">
    <property type="taxonomic scope" value="Bacteria"/>
</dbReference>
<evidence type="ECO:0000313" key="2">
    <source>
        <dbReference type="EMBL" id="ACZ22719.1"/>
    </source>
</evidence>
<keyword evidence="3" id="KW-1185">Reference proteome</keyword>
<evidence type="ECO:0000313" key="3">
    <source>
        <dbReference type="Proteomes" id="UP000000322"/>
    </source>
</evidence>
<feature type="signal peptide" evidence="1">
    <location>
        <begin position="1"/>
        <end position="31"/>
    </location>
</feature>
<dbReference type="PROSITE" id="PS51257">
    <property type="entry name" value="PROKAR_LIPOPROTEIN"/>
    <property type="match status" value="1"/>
</dbReference>
<dbReference type="Proteomes" id="UP000000322">
    <property type="component" value="Chromosome"/>
</dbReference>
<organism evidence="2 3">
    <name type="scientific">Sanguibacter keddieii (strain ATCC 51767 / DSM 10542 / NCFB 3025 / ST-74)</name>
    <dbReference type="NCBI Taxonomy" id="446469"/>
    <lineage>
        <taxon>Bacteria</taxon>
        <taxon>Bacillati</taxon>
        <taxon>Actinomycetota</taxon>
        <taxon>Actinomycetes</taxon>
        <taxon>Micrococcales</taxon>
        <taxon>Sanguibacteraceae</taxon>
        <taxon>Sanguibacter</taxon>
    </lineage>
</organism>
<protein>
    <submittedName>
        <fullName evidence="2">Uncharacterized protein</fullName>
    </submittedName>
</protein>
<feature type="chain" id="PRO_5003021368" evidence="1">
    <location>
        <begin position="32"/>
        <end position="97"/>
    </location>
</feature>
<accession>D1BB18</accession>
<evidence type="ECO:0000256" key="1">
    <source>
        <dbReference type="SAM" id="SignalP"/>
    </source>
</evidence>
<gene>
    <name evidence="2" type="ordered locus">Sked_28170</name>
</gene>
<dbReference type="HOGENOM" id="CLU_2169696_0_0_11"/>
<dbReference type="RefSeq" id="WP_012867788.1">
    <property type="nucleotide sequence ID" value="NC_013521.1"/>
</dbReference>
<dbReference type="AlphaFoldDB" id="D1BB18"/>
<reference evidence="2 3" key="1">
    <citation type="journal article" date="2009" name="Stand. Genomic Sci.">
        <title>Complete genome sequence of Sanguibacter keddieii type strain (ST-74).</title>
        <authorList>
            <person name="Ivanova N."/>
            <person name="Sikorski J."/>
            <person name="Sims D."/>
            <person name="Brettin T."/>
            <person name="Detter J.C."/>
            <person name="Han C."/>
            <person name="Lapidus A."/>
            <person name="Copeland A."/>
            <person name="Glavina Del Rio T."/>
            <person name="Nolan M."/>
            <person name="Chen F."/>
            <person name="Lucas S."/>
            <person name="Tice H."/>
            <person name="Cheng J.F."/>
            <person name="Bruce D."/>
            <person name="Goodwin L."/>
            <person name="Pitluck S."/>
            <person name="Pati A."/>
            <person name="Mavromatis K."/>
            <person name="Chen A."/>
            <person name="Palaniappan K."/>
            <person name="D'haeseleer P."/>
            <person name="Chain P."/>
            <person name="Bristow J."/>
            <person name="Eisen J.A."/>
            <person name="Markowitz V."/>
            <person name="Hugenholtz P."/>
            <person name="Goker M."/>
            <person name="Pukall R."/>
            <person name="Klenk H.P."/>
            <person name="Kyrpides N.C."/>
        </authorList>
    </citation>
    <scope>NUCLEOTIDE SEQUENCE [LARGE SCALE GENOMIC DNA]</scope>
    <source>
        <strain evidence="3">ATCC 51767 / DSM 10542 / NCFB 3025 / ST-74</strain>
    </source>
</reference>
<name>D1BB18_SANKS</name>
<dbReference type="STRING" id="446469.Sked_28170"/>